<evidence type="ECO:0000256" key="1">
    <source>
        <dbReference type="ARBA" id="ARBA00004225"/>
    </source>
</evidence>
<dbReference type="GO" id="GO:0005743">
    <property type="term" value="C:mitochondrial inner membrane"/>
    <property type="evidence" value="ECO:0007669"/>
    <property type="project" value="TreeGrafter"/>
</dbReference>
<evidence type="ECO:0000256" key="3">
    <source>
        <dbReference type="ARBA" id="ARBA00022448"/>
    </source>
</evidence>
<dbReference type="GO" id="GO:0140300">
    <property type="term" value="P:serine import into mitochondrion"/>
    <property type="evidence" value="ECO:0007669"/>
    <property type="project" value="TreeGrafter"/>
</dbReference>
<feature type="transmembrane region" description="Helical" evidence="10">
    <location>
        <begin position="152"/>
        <end position="173"/>
    </location>
</feature>
<keyword evidence="4 10" id="KW-0812">Transmembrane</keyword>
<keyword evidence="3" id="KW-0813">Transport</keyword>
<keyword evidence="5" id="KW-0029">Amino-acid transport</keyword>
<dbReference type="GO" id="GO:0015075">
    <property type="term" value="F:monoatomic ion transmembrane transporter activity"/>
    <property type="evidence" value="ECO:0007669"/>
    <property type="project" value="InterPro"/>
</dbReference>
<comment type="caution">
    <text evidence="10">Lacks conserved residue(s) required for the propagation of feature annotation.</text>
</comment>
<reference evidence="11" key="1">
    <citation type="journal article" date="2013" name="Genetics">
        <title>The draft genome and transcriptome of Panagrellus redivivus are shaped by the harsh demands of a free-living lifestyle.</title>
        <authorList>
            <person name="Srinivasan J."/>
            <person name="Dillman A.R."/>
            <person name="Macchietto M.G."/>
            <person name="Heikkinen L."/>
            <person name="Lakso M."/>
            <person name="Fracchia K.M."/>
            <person name="Antoshechkin I."/>
            <person name="Mortazavi A."/>
            <person name="Wong G."/>
            <person name="Sternberg P.W."/>
        </authorList>
    </citation>
    <scope>NUCLEOTIDE SEQUENCE [LARGE SCALE GENOMIC DNA]</scope>
    <source>
        <strain evidence="11">MT8872</strain>
    </source>
</reference>
<comment type="catalytic activity">
    <reaction evidence="9">
        <text>L-serine(in) = L-serine(out)</text>
        <dbReference type="Rhea" id="RHEA:35031"/>
        <dbReference type="ChEBI" id="CHEBI:33384"/>
    </reaction>
</comment>
<keyword evidence="11" id="KW-1185">Reference proteome</keyword>
<feature type="transmembrane region" description="Helical" evidence="10">
    <location>
        <begin position="265"/>
        <end position="286"/>
    </location>
</feature>
<comment type="similarity">
    <text evidence="2 10">Belongs to the sideroflexin family.</text>
</comment>
<evidence type="ECO:0000256" key="8">
    <source>
        <dbReference type="ARBA" id="ARBA00023136"/>
    </source>
</evidence>
<sequence>MSKELVAALVNKPDITKPRWDQSTYVNRARHFFSVVNPLNLFVSESTLDKSREIVVNYKNGIVPPNLTVDELWEAKTLYDSAFHPETGDKMLFIGRMSCQMPANTIITGGLLTFYKTTPSVVFWQWLNQTFNATVNYTNRSGENAATGSRLLTAYFCATGGALTAALSLNAVAKKLPPVYGRLVPFCAIAIANGINIPMMRSKEFTDGVTLLDADGNKIGSSTKVAKSAVAQVVISRVAMATPYMVATPLIMNQIDKMAWYQRRLWLNAPIQTAICGVILLFSTPLCCAIFPQLSSVEVADLEPEVRAKIEALPNAPTTVYYNKGL</sequence>
<evidence type="ECO:0000256" key="6">
    <source>
        <dbReference type="ARBA" id="ARBA00022989"/>
    </source>
</evidence>
<evidence type="ECO:0000313" key="12">
    <source>
        <dbReference type="WBParaSite" id="Pan_g8849.t1"/>
    </source>
</evidence>
<evidence type="ECO:0000256" key="10">
    <source>
        <dbReference type="RuleBase" id="RU362000"/>
    </source>
</evidence>
<keyword evidence="8 10" id="KW-0472">Membrane</keyword>
<dbReference type="Proteomes" id="UP000492821">
    <property type="component" value="Unassembled WGS sequence"/>
</dbReference>
<keyword evidence="7 10" id="KW-0496">Mitochondrion</keyword>
<evidence type="ECO:0000256" key="7">
    <source>
        <dbReference type="ARBA" id="ARBA00023128"/>
    </source>
</evidence>
<evidence type="ECO:0000313" key="11">
    <source>
        <dbReference type="Proteomes" id="UP000492821"/>
    </source>
</evidence>
<evidence type="ECO:0000256" key="9">
    <source>
        <dbReference type="ARBA" id="ARBA00036416"/>
    </source>
</evidence>
<accession>A0A7E4WCG0</accession>
<dbReference type="AlphaFoldDB" id="A0A7E4WCG0"/>
<organism evidence="11 12">
    <name type="scientific">Panagrellus redivivus</name>
    <name type="common">Microworm</name>
    <dbReference type="NCBI Taxonomy" id="6233"/>
    <lineage>
        <taxon>Eukaryota</taxon>
        <taxon>Metazoa</taxon>
        <taxon>Ecdysozoa</taxon>
        <taxon>Nematoda</taxon>
        <taxon>Chromadorea</taxon>
        <taxon>Rhabditida</taxon>
        <taxon>Tylenchina</taxon>
        <taxon>Panagrolaimomorpha</taxon>
        <taxon>Panagrolaimoidea</taxon>
        <taxon>Panagrolaimidae</taxon>
        <taxon>Panagrellus</taxon>
    </lineage>
</organism>
<dbReference type="WBParaSite" id="Pan_g8849.t1">
    <property type="protein sequence ID" value="Pan_g8849.t1"/>
    <property type="gene ID" value="Pan_g8849"/>
</dbReference>
<dbReference type="PANTHER" id="PTHR11153:SF20">
    <property type="entry name" value="SIDEROFLEXIN-3"/>
    <property type="match status" value="1"/>
</dbReference>
<keyword evidence="6 10" id="KW-1133">Transmembrane helix</keyword>
<comment type="subcellular location">
    <subcellularLocation>
        <location evidence="1 10">Mitochondrion membrane</location>
        <topology evidence="1 10">Multi-pass membrane protein</topology>
    </subcellularLocation>
</comment>
<dbReference type="Pfam" id="PF03820">
    <property type="entry name" value="SFXNs"/>
    <property type="match status" value="1"/>
</dbReference>
<protein>
    <recommendedName>
        <fullName evidence="10">Sidoreflexin</fullName>
    </recommendedName>
</protein>
<proteinExistence type="inferred from homology"/>
<evidence type="ECO:0000256" key="4">
    <source>
        <dbReference type="ARBA" id="ARBA00022692"/>
    </source>
</evidence>
<reference evidence="12" key="2">
    <citation type="submission" date="2020-10" db="UniProtKB">
        <authorList>
            <consortium name="WormBaseParasite"/>
        </authorList>
    </citation>
    <scope>IDENTIFICATION</scope>
</reference>
<dbReference type="PANTHER" id="PTHR11153">
    <property type="entry name" value="SIDEROFLEXIN"/>
    <property type="match status" value="1"/>
</dbReference>
<dbReference type="NCBIfam" id="TIGR00798">
    <property type="entry name" value="mtc"/>
    <property type="match status" value="1"/>
</dbReference>
<evidence type="ECO:0000256" key="2">
    <source>
        <dbReference type="ARBA" id="ARBA00005974"/>
    </source>
</evidence>
<evidence type="ECO:0000256" key="5">
    <source>
        <dbReference type="ARBA" id="ARBA00022970"/>
    </source>
</evidence>
<feature type="transmembrane region" description="Helical" evidence="10">
    <location>
        <begin position="179"/>
        <end position="197"/>
    </location>
</feature>
<name>A0A7E4WCG0_PANRE</name>
<dbReference type="InterPro" id="IPR004686">
    <property type="entry name" value="Mtc"/>
</dbReference>